<keyword evidence="2" id="KW-1133">Transmembrane helix</keyword>
<gene>
    <name evidence="3" type="ORF">GQ43DRAFT_434259</name>
</gene>
<feature type="compositionally biased region" description="Low complexity" evidence="1">
    <location>
        <begin position="165"/>
        <end position="180"/>
    </location>
</feature>
<name>A0A9P4JFJ4_9PLEO</name>
<reference evidence="3" key="1">
    <citation type="journal article" date="2020" name="Stud. Mycol.">
        <title>101 Dothideomycetes genomes: a test case for predicting lifestyles and emergence of pathogens.</title>
        <authorList>
            <person name="Haridas S."/>
            <person name="Albert R."/>
            <person name="Binder M."/>
            <person name="Bloem J."/>
            <person name="Labutti K."/>
            <person name="Salamov A."/>
            <person name="Andreopoulos B."/>
            <person name="Baker S."/>
            <person name="Barry K."/>
            <person name="Bills G."/>
            <person name="Bluhm B."/>
            <person name="Cannon C."/>
            <person name="Castanera R."/>
            <person name="Culley D."/>
            <person name="Daum C."/>
            <person name="Ezra D."/>
            <person name="Gonzalez J."/>
            <person name="Henrissat B."/>
            <person name="Kuo A."/>
            <person name="Liang C."/>
            <person name="Lipzen A."/>
            <person name="Lutzoni F."/>
            <person name="Magnuson J."/>
            <person name="Mondo S."/>
            <person name="Nolan M."/>
            <person name="Ohm R."/>
            <person name="Pangilinan J."/>
            <person name="Park H.-J."/>
            <person name="Ramirez L."/>
            <person name="Alfaro M."/>
            <person name="Sun H."/>
            <person name="Tritt A."/>
            <person name="Yoshinaga Y."/>
            <person name="Zwiers L.-H."/>
            <person name="Turgeon B."/>
            <person name="Goodwin S."/>
            <person name="Spatafora J."/>
            <person name="Crous P."/>
            <person name="Grigoriev I."/>
        </authorList>
    </citation>
    <scope>NUCLEOTIDE SEQUENCE</scope>
    <source>
        <strain evidence="3">ATCC 74209</strain>
    </source>
</reference>
<dbReference type="AlphaFoldDB" id="A0A9P4JFJ4"/>
<feature type="transmembrane region" description="Helical" evidence="2">
    <location>
        <begin position="200"/>
        <end position="222"/>
    </location>
</feature>
<keyword evidence="4" id="KW-1185">Reference proteome</keyword>
<feature type="region of interest" description="Disordered" evidence="1">
    <location>
        <begin position="165"/>
        <end position="185"/>
    </location>
</feature>
<proteinExistence type="predicted"/>
<dbReference type="Proteomes" id="UP000799536">
    <property type="component" value="Unassembled WGS sequence"/>
</dbReference>
<evidence type="ECO:0000256" key="2">
    <source>
        <dbReference type="SAM" id="Phobius"/>
    </source>
</evidence>
<evidence type="ECO:0000313" key="4">
    <source>
        <dbReference type="Proteomes" id="UP000799536"/>
    </source>
</evidence>
<keyword evidence="2" id="KW-0812">Transmembrane</keyword>
<organism evidence="3 4">
    <name type="scientific">Delitschia confertaspora ATCC 74209</name>
    <dbReference type="NCBI Taxonomy" id="1513339"/>
    <lineage>
        <taxon>Eukaryota</taxon>
        <taxon>Fungi</taxon>
        <taxon>Dikarya</taxon>
        <taxon>Ascomycota</taxon>
        <taxon>Pezizomycotina</taxon>
        <taxon>Dothideomycetes</taxon>
        <taxon>Pleosporomycetidae</taxon>
        <taxon>Pleosporales</taxon>
        <taxon>Delitschiaceae</taxon>
        <taxon>Delitschia</taxon>
    </lineage>
</organism>
<dbReference type="EMBL" id="ML994142">
    <property type="protein sequence ID" value="KAF2198466.1"/>
    <property type="molecule type" value="Genomic_DNA"/>
</dbReference>
<keyword evidence="2" id="KW-0472">Membrane</keyword>
<evidence type="ECO:0000256" key="1">
    <source>
        <dbReference type="SAM" id="MobiDB-lite"/>
    </source>
</evidence>
<accession>A0A9P4JFJ4</accession>
<protein>
    <submittedName>
        <fullName evidence="3">Uncharacterized protein</fullName>
    </submittedName>
</protein>
<sequence length="241" mass="25332">MADEAVFSVSAFRGLDLGGSYNQTTHRGRPTGRLAIRSTYTMPCDLSTTEMVSSVHSGPATDARLVTVTSLALQTVTFRLNAPTGTLVRQSLALGPDTPMSLVTGARVTTTVPSTFLASAMNPGGLQSSLSGLPGSFQLSLRTDHPTSTNTLTFLPSLAQSVTTSTSGTPASATAVSTPARLPPNRSAIPKEDQHLPLKFMIPIAVVVPVLSVAVLAAMIYWARRRGIGWMGVHEQNLNEG</sequence>
<comment type="caution">
    <text evidence="3">The sequence shown here is derived from an EMBL/GenBank/DDBJ whole genome shotgun (WGS) entry which is preliminary data.</text>
</comment>
<evidence type="ECO:0000313" key="3">
    <source>
        <dbReference type="EMBL" id="KAF2198466.1"/>
    </source>
</evidence>